<evidence type="ECO:0000256" key="8">
    <source>
        <dbReference type="ARBA" id="ARBA00023136"/>
    </source>
</evidence>
<name>A0A183NET8_9TREM</name>
<evidence type="ECO:0000256" key="2">
    <source>
        <dbReference type="ARBA" id="ARBA00004448"/>
    </source>
</evidence>
<evidence type="ECO:0000256" key="7">
    <source>
        <dbReference type="ARBA" id="ARBA00023128"/>
    </source>
</evidence>
<dbReference type="PANTHER" id="PTHR15099">
    <property type="entry name" value="PROTEIN PM1"/>
    <property type="match status" value="1"/>
</dbReference>
<dbReference type="GO" id="GO:0007007">
    <property type="term" value="P:inner mitochondrial membrane organization"/>
    <property type="evidence" value="ECO:0007669"/>
    <property type="project" value="TreeGrafter"/>
</dbReference>
<comment type="function">
    <text evidence="1">Plays a role in mitochondrial morphogenesis.</text>
</comment>
<evidence type="ECO:0000256" key="9">
    <source>
        <dbReference type="SAM" id="MobiDB-lite"/>
    </source>
</evidence>
<dbReference type="AlphaFoldDB" id="A0A183NET8"/>
<feature type="transmembrane region" description="Helical" evidence="10">
    <location>
        <begin position="268"/>
        <end position="286"/>
    </location>
</feature>
<evidence type="ECO:0000313" key="11">
    <source>
        <dbReference type="EMBL" id="VDO71799.1"/>
    </source>
</evidence>
<feature type="region of interest" description="Disordered" evidence="9">
    <location>
        <begin position="204"/>
        <end position="234"/>
    </location>
</feature>
<evidence type="ECO:0000256" key="5">
    <source>
        <dbReference type="ARBA" id="ARBA00022792"/>
    </source>
</evidence>
<proteinExistence type="inferred from homology"/>
<evidence type="ECO:0000313" key="12">
    <source>
        <dbReference type="Proteomes" id="UP000269396"/>
    </source>
</evidence>
<dbReference type="STRING" id="31246.A0A183NET8"/>
<feature type="transmembrane region" description="Helical" evidence="10">
    <location>
        <begin position="94"/>
        <end position="116"/>
    </location>
</feature>
<gene>
    <name evidence="11" type="ORF">SMTD_LOCUS624</name>
</gene>
<keyword evidence="7" id="KW-0496">Mitochondrion</keyword>
<dbReference type="GO" id="GO:0005743">
    <property type="term" value="C:mitochondrial inner membrane"/>
    <property type="evidence" value="ECO:0007669"/>
    <property type="project" value="UniProtKB-SubCell"/>
</dbReference>
<protein>
    <submittedName>
        <fullName evidence="11">Uncharacterized protein</fullName>
    </submittedName>
</protein>
<sequence length="299" mass="32765">MPFVPSGYWSPCAPLVWNQDFPTPLVGASIPNNPAIVNRKKTYAIIRAIYNHSHSPEDFERELDFVLSRKVCMVIIEPESLGEVTWRWIRTGNWLHKTAVISGIAAVTTAGIGLMWNSTFSKIYFPLDLGIRLFPTVRTSGALITITPSVIRFITTTLSAISASAAGLYALFWQWDPCCKYQVAPSLASLPVGTASFVTSSSHALTNSHPDDNSPGSGMSNVESPSGSSEMSNGKRARAIIAENHSNSNSPPLRPVVLVHRDDGRRKILHNAVSLTSTLVACYILFRWSRHSNMIVSNP</sequence>
<dbReference type="InterPro" id="IPR026120">
    <property type="entry name" value="TMEM11"/>
</dbReference>
<evidence type="ECO:0000256" key="4">
    <source>
        <dbReference type="ARBA" id="ARBA00022692"/>
    </source>
</evidence>
<keyword evidence="6 10" id="KW-1133">Transmembrane helix</keyword>
<dbReference type="Proteomes" id="UP000269396">
    <property type="component" value="Unassembled WGS sequence"/>
</dbReference>
<accession>A0A183NET8</accession>
<keyword evidence="4 10" id="KW-0812">Transmembrane</keyword>
<evidence type="ECO:0000256" key="3">
    <source>
        <dbReference type="ARBA" id="ARBA00006060"/>
    </source>
</evidence>
<dbReference type="PANTHER" id="PTHR15099:SF2">
    <property type="entry name" value="TRANSMEMBRANE PROTEIN 11, MITOCHONDRIAL"/>
    <property type="match status" value="1"/>
</dbReference>
<organism evidence="11 12">
    <name type="scientific">Schistosoma mattheei</name>
    <dbReference type="NCBI Taxonomy" id="31246"/>
    <lineage>
        <taxon>Eukaryota</taxon>
        <taxon>Metazoa</taxon>
        <taxon>Spiralia</taxon>
        <taxon>Lophotrochozoa</taxon>
        <taxon>Platyhelminthes</taxon>
        <taxon>Trematoda</taxon>
        <taxon>Digenea</taxon>
        <taxon>Strigeidida</taxon>
        <taxon>Schistosomatoidea</taxon>
        <taxon>Schistosomatidae</taxon>
        <taxon>Schistosoma</taxon>
    </lineage>
</organism>
<evidence type="ECO:0000256" key="6">
    <source>
        <dbReference type="ARBA" id="ARBA00022989"/>
    </source>
</evidence>
<comment type="subcellular location">
    <subcellularLocation>
        <location evidence="2">Mitochondrion inner membrane</location>
        <topology evidence="2">Multi-pass membrane protein</topology>
    </subcellularLocation>
</comment>
<evidence type="ECO:0000256" key="10">
    <source>
        <dbReference type="SAM" id="Phobius"/>
    </source>
</evidence>
<reference evidence="11 12" key="1">
    <citation type="submission" date="2018-11" db="EMBL/GenBank/DDBJ databases">
        <authorList>
            <consortium name="Pathogen Informatics"/>
        </authorList>
    </citation>
    <scope>NUCLEOTIDE SEQUENCE [LARGE SCALE GENOMIC DNA]</scope>
    <source>
        <strain>Denwood</strain>
        <strain evidence="12">Zambia</strain>
    </source>
</reference>
<keyword evidence="5" id="KW-0999">Mitochondrion inner membrane</keyword>
<dbReference type="Pfam" id="PF14972">
    <property type="entry name" value="Mito_morph_reg"/>
    <property type="match status" value="2"/>
</dbReference>
<keyword evidence="12" id="KW-1185">Reference proteome</keyword>
<comment type="similarity">
    <text evidence="3">Belongs to the TMEM11 family.</text>
</comment>
<feature type="transmembrane region" description="Helical" evidence="10">
    <location>
        <begin position="150"/>
        <end position="172"/>
    </location>
</feature>
<dbReference type="EMBL" id="UZAL01000581">
    <property type="protein sequence ID" value="VDO71799.1"/>
    <property type="molecule type" value="Genomic_DNA"/>
</dbReference>
<evidence type="ECO:0000256" key="1">
    <source>
        <dbReference type="ARBA" id="ARBA00002812"/>
    </source>
</evidence>
<keyword evidence="8 10" id="KW-0472">Membrane</keyword>
<feature type="compositionally biased region" description="Polar residues" evidence="9">
    <location>
        <begin position="204"/>
        <end position="232"/>
    </location>
</feature>